<name>A0A5Y7WGH5_SALER</name>
<sequence length="74" mass="8706">MLVWEEINVKNDNELQQVVSTLKTIRNNLFHGGKHSVEGWDDVKRTEELLVMGVQVMKEIVKITGWEDDFERSY</sequence>
<dbReference type="AlphaFoldDB" id="A0A5Y7WGH5"/>
<evidence type="ECO:0000313" key="1">
    <source>
        <dbReference type="EMBL" id="ECQ3074836.1"/>
    </source>
</evidence>
<gene>
    <name evidence="1" type="ORF">FZ376_13105</name>
</gene>
<proteinExistence type="predicted"/>
<evidence type="ECO:0008006" key="2">
    <source>
        <dbReference type="Google" id="ProtNLM"/>
    </source>
</evidence>
<comment type="caution">
    <text evidence="1">The sequence shown here is derived from an EMBL/GenBank/DDBJ whole genome shotgun (WGS) entry which is preliminary data.</text>
</comment>
<reference evidence="1" key="1">
    <citation type="submission" date="2019-08" db="EMBL/GenBank/DDBJ databases">
        <authorList>
            <consortium name="PulseNet: The National Subtyping Network for Foodborne Disease Surveillance"/>
            <person name="Tarr C.L."/>
            <person name="Trees E."/>
            <person name="Katz L.S."/>
            <person name="Carleton-Romer H.A."/>
            <person name="Stroika S."/>
            <person name="Kucerova Z."/>
            <person name="Roache K.F."/>
            <person name="Sabol A.L."/>
            <person name="Besser J."/>
            <person name="Gerner-Smidt P."/>
        </authorList>
    </citation>
    <scope>NUCLEOTIDE SEQUENCE</scope>
    <source>
        <strain evidence="1">PNUSAS094074</strain>
    </source>
</reference>
<organism evidence="1">
    <name type="scientific">Salmonella enterica</name>
    <name type="common">Salmonella choleraesuis</name>
    <dbReference type="NCBI Taxonomy" id="28901"/>
    <lineage>
        <taxon>Bacteria</taxon>
        <taxon>Pseudomonadati</taxon>
        <taxon>Pseudomonadota</taxon>
        <taxon>Gammaproteobacteria</taxon>
        <taxon>Enterobacterales</taxon>
        <taxon>Enterobacteriaceae</taxon>
        <taxon>Salmonella</taxon>
    </lineage>
</organism>
<dbReference type="EMBL" id="AAKAKA010000006">
    <property type="protein sequence ID" value="ECQ3074836.1"/>
    <property type="molecule type" value="Genomic_DNA"/>
</dbReference>
<accession>A0A5Y7WGH5</accession>
<protein>
    <recommendedName>
        <fullName evidence="2">MAE-28990/MAE-18760-like HEPN domain-containing protein</fullName>
    </recommendedName>
</protein>